<evidence type="ECO:0000313" key="1">
    <source>
        <dbReference type="EMBL" id="MBT1701324.1"/>
    </source>
</evidence>
<keyword evidence="1" id="KW-0645">Protease</keyword>
<dbReference type="GO" id="GO:0004180">
    <property type="term" value="F:carboxypeptidase activity"/>
    <property type="evidence" value="ECO:0007669"/>
    <property type="project" value="UniProtKB-KW"/>
</dbReference>
<accession>A0AAP2DV75</accession>
<sequence length="232" mass="26671">MAMADHACAQITLTGMVADSATMQPMLDVNITVKRSGKGTVSDARGYFSLSANDTDTLVFSRVGYYTKVRPVKWVKEVVIIFLTEEHKTLQPVVIESETLMPWLKKLPPESPWKNPTLNKSFTETPGFQGLQTFGPGYVMSGPISRFSKYEKERKKLKVVQRENYKARNYVDIVNDPEVKDKIIKDYNLTEEEYYRLLAIFNEKNKDIIYELQSSELIPLLFMFYGENAKKK</sequence>
<comment type="caution">
    <text evidence="1">The sequence shown here is derived from an EMBL/GenBank/DDBJ whole genome shotgun (WGS) entry which is preliminary data.</text>
</comment>
<keyword evidence="1" id="KW-0378">Hydrolase</keyword>
<dbReference type="Gene3D" id="2.60.40.1120">
    <property type="entry name" value="Carboxypeptidase-like, regulatory domain"/>
    <property type="match status" value="1"/>
</dbReference>
<dbReference type="Pfam" id="PF13715">
    <property type="entry name" value="CarbopepD_reg_2"/>
    <property type="match status" value="1"/>
</dbReference>
<name>A0AAP2DV75_9BACT</name>
<dbReference type="InterPro" id="IPR008969">
    <property type="entry name" value="CarboxyPept-like_regulatory"/>
</dbReference>
<proteinExistence type="predicted"/>
<keyword evidence="2" id="KW-1185">Reference proteome</keyword>
<dbReference type="AlphaFoldDB" id="A0AAP2DV75"/>
<gene>
    <name evidence="1" type="ORF">KK083_30810</name>
</gene>
<reference evidence="1 2" key="1">
    <citation type="submission" date="2021-05" db="EMBL/GenBank/DDBJ databases">
        <title>A Polyphasic approach of four new species of the genus Ohtaekwangia: Ohtaekwangia histidinii sp. nov., Ohtaekwangia cretensis sp. nov., Ohtaekwangia indiensis sp. nov., Ohtaekwangia reichenbachii sp. nov. from diverse environment.</title>
        <authorList>
            <person name="Octaviana S."/>
        </authorList>
    </citation>
    <scope>NUCLEOTIDE SEQUENCE [LARGE SCALE GENOMIC DNA]</scope>
    <source>
        <strain evidence="1 2">PWU4</strain>
    </source>
</reference>
<dbReference type="RefSeq" id="WP_254170006.1">
    <property type="nucleotide sequence ID" value="NZ_JAHESF010000065.1"/>
</dbReference>
<dbReference type="EMBL" id="JAHESF010000065">
    <property type="protein sequence ID" value="MBT1701324.1"/>
    <property type="molecule type" value="Genomic_DNA"/>
</dbReference>
<dbReference type="Proteomes" id="UP001319200">
    <property type="component" value="Unassembled WGS sequence"/>
</dbReference>
<dbReference type="SUPFAM" id="SSF49464">
    <property type="entry name" value="Carboxypeptidase regulatory domain-like"/>
    <property type="match status" value="1"/>
</dbReference>
<keyword evidence="1" id="KW-0121">Carboxypeptidase</keyword>
<evidence type="ECO:0000313" key="2">
    <source>
        <dbReference type="Proteomes" id="UP001319200"/>
    </source>
</evidence>
<protein>
    <submittedName>
        <fullName evidence="1">Carboxypeptidase-like regulatory domain-containing protein</fullName>
    </submittedName>
</protein>
<organism evidence="1 2">
    <name type="scientific">Chryseosolibacter histidini</name>
    <dbReference type="NCBI Taxonomy" id="2782349"/>
    <lineage>
        <taxon>Bacteria</taxon>
        <taxon>Pseudomonadati</taxon>
        <taxon>Bacteroidota</taxon>
        <taxon>Cytophagia</taxon>
        <taxon>Cytophagales</taxon>
        <taxon>Chryseotaleaceae</taxon>
        <taxon>Chryseosolibacter</taxon>
    </lineage>
</organism>